<dbReference type="InterPro" id="IPR001753">
    <property type="entry name" value="Enoyl-CoA_hydra/iso"/>
</dbReference>
<dbReference type="AlphaFoldDB" id="A0A220U5M0"/>
<organism evidence="4 5">
    <name type="scientific">Virgibacillus phasianinus</name>
    <dbReference type="NCBI Taxonomy" id="2017483"/>
    <lineage>
        <taxon>Bacteria</taxon>
        <taxon>Bacillati</taxon>
        <taxon>Bacillota</taxon>
        <taxon>Bacilli</taxon>
        <taxon>Bacillales</taxon>
        <taxon>Bacillaceae</taxon>
        <taxon>Virgibacillus</taxon>
    </lineage>
</organism>
<sequence>MSELISYEKIDDHIALLTLNRPEAANAMSKALLNELNKRIDDIERDSSVYCTIITGAGEKAFCAGADLKERKGMSESEVIQAVRYIGETVSRVAAMKMPVIAALNGVAFGGGLELALACDIRIAINTTKLGLTETSLAIIPGAGGTQRLTRLIGLGQTKRLIYTGKPVSADEALHIGLVEFLADPNSLLPEITEIARQIAKNGPIALKQAKTAIDKGIQTDIDTGLAIEHLCYKETIPTEDRLEGLTAFKEKRKPVYRGK</sequence>
<dbReference type="SUPFAM" id="SSF52096">
    <property type="entry name" value="ClpP/crotonase"/>
    <property type="match status" value="1"/>
</dbReference>
<dbReference type="InterPro" id="IPR014748">
    <property type="entry name" value="Enoyl-CoA_hydra_C"/>
</dbReference>
<dbReference type="PROSITE" id="PS00166">
    <property type="entry name" value="ENOYL_COA_HYDRATASE"/>
    <property type="match status" value="1"/>
</dbReference>
<dbReference type="KEGG" id="vil:CFK37_15265"/>
<dbReference type="Pfam" id="PF00378">
    <property type="entry name" value="ECH_1"/>
    <property type="match status" value="1"/>
</dbReference>
<dbReference type="OrthoDB" id="9775794at2"/>
<dbReference type="GO" id="GO:0006635">
    <property type="term" value="P:fatty acid beta-oxidation"/>
    <property type="evidence" value="ECO:0007669"/>
    <property type="project" value="TreeGrafter"/>
</dbReference>
<comment type="similarity">
    <text evidence="1 3">Belongs to the enoyl-CoA hydratase/isomerase family.</text>
</comment>
<name>A0A220U5M0_9BACI</name>
<reference evidence="4 5" key="1">
    <citation type="submission" date="2017-07" db="EMBL/GenBank/DDBJ databases">
        <title>Virgibacillus sp. LM2416.</title>
        <authorList>
            <person name="Tak E.J."/>
            <person name="Bae J.-W."/>
        </authorList>
    </citation>
    <scope>NUCLEOTIDE SEQUENCE [LARGE SCALE GENOMIC DNA]</scope>
    <source>
        <strain evidence="4 5">LM2416</strain>
    </source>
</reference>
<evidence type="ECO:0000313" key="4">
    <source>
        <dbReference type="EMBL" id="ASK63419.1"/>
    </source>
</evidence>
<evidence type="ECO:0000256" key="2">
    <source>
        <dbReference type="ARBA" id="ARBA00023239"/>
    </source>
</evidence>
<keyword evidence="2 4" id="KW-0456">Lyase</keyword>
<protein>
    <submittedName>
        <fullName evidence="4">Enoyl-CoA hydratase</fullName>
        <ecNumber evidence="4">4.2.1.17</ecNumber>
    </submittedName>
</protein>
<dbReference type="EC" id="4.2.1.17" evidence="4"/>
<dbReference type="NCBIfam" id="NF005802">
    <property type="entry name" value="PRK07657.1"/>
    <property type="match status" value="1"/>
</dbReference>
<keyword evidence="5" id="KW-1185">Reference proteome</keyword>
<dbReference type="EMBL" id="CP022315">
    <property type="protein sequence ID" value="ASK63419.1"/>
    <property type="molecule type" value="Genomic_DNA"/>
</dbReference>
<dbReference type="FunFam" id="3.90.226.10:FF:000009">
    <property type="entry name" value="Carnitinyl-CoA dehydratase"/>
    <property type="match status" value="1"/>
</dbReference>
<dbReference type="InterPro" id="IPR029045">
    <property type="entry name" value="ClpP/crotonase-like_dom_sf"/>
</dbReference>
<evidence type="ECO:0000256" key="1">
    <source>
        <dbReference type="ARBA" id="ARBA00005254"/>
    </source>
</evidence>
<accession>A0A220U5M0</accession>
<dbReference type="FunFam" id="1.10.12.10:FF:000001">
    <property type="entry name" value="Probable enoyl-CoA hydratase, mitochondrial"/>
    <property type="match status" value="1"/>
</dbReference>
<gene>
    <name evidence="4" type="ORF">CFK37_15265</name>
</gene>
<evidence type="ECO:0000256" key="3">
    <source>
        <dbReference type="RuleBase" id="RU003707"/>
    </source>
</evidence>
<evidence type="ECO:0000313" key="5">
    <source>
        <dbReference type="Proteomes" id="UP000198312"/>
    </source>
</evidence>
<dbReference type="CDD" id="cd06558">
    <property type="entry name" value="crotonase-like"/>
    <property type="match status" value="1"/>
</dbReference>
<dbReference type="PANTHER" id="PTHR11941:SF54">
    <property type="entry name" value="ENOYL-COA HYDRATASE, MITOCHONDRIAL"/>
    <property type="match status" value="1"/>
</dbReference>
<dbReference type="PANTHER" id="PTHR11941">
    <property type="entry name" value="ENOYL-COA HYDRATASE-RELATED"/>
    <property type="match status" value="1"/>
</dbReference>
<dbReference type="Gene3D" id="3.90.226.10">
    <property type="entry name" value="2-enoyl-CoA Hydratase, Chain A, domain 1"/>
    <property type="match status" value="1"/>
</dbReference>
<dbReference type="Proteomes" id="UP000198312">
    <property type="component" value="Chromosome"/>
</dbReference>
<dbReference type="GO" id="GO:0004300">
    <property type="term" value="F:enoyl-CoA hydratase activity"/>
    <property type="evidence" value="ECO:0007669"/>
    <property type="project" value="UniProtKB-EC"/>
</dbReference>
<dbReference type="InterPro" id="IPR018376">
    <property type="entry name" value="Enoyl-CoA_hyd/isom_CS"/>
</dbReference>
<dbReference type="RefSeq" id="WP_089062678.1">
    <property type="nucleotide sequence ID" value="NZ_CP022315.1"/>
</dbReference>
<dbReference type="Gene3D" id="1.10.12.10">
    <property type="entry name" value="Lyase 2-enoyl-coa Hydratase, Chain A, domain 2"/>
    <property type="match status" value="1"/>
</dbReference>
<proteinExistence type="inferred from homology"/>